<keyword evidence="3" id="KW-0677">Repeat</keyword>
<evidence type="ECO:0000256" key="6">
    <source>
        <dbReference type="ARBA" id="ARBA00023163"/>
    </source>
</evidence>
<dbReference type="Pfam" id="PF02381">
    <property type="entry name" value="MraZ"/>
    <property type="match status" value="2"/>
</dbReference>
<dbReference type="AlphaFoldDB" id="A0A5J4KTF5"/>
<dbReference type="PANTHER" id="PTHR34701:SF1">
    <property type="entry name" value="TRANSCRIPTIONAL REGULATOR MRAZ"/>
    <property type="match status" value="1"/>
</dbReference>
<evidence type="ECO:0000256" key="3">
    <source>
        <dbReference type="ARBA" id="ARBA00022737"/>
    </source>
</evidence>
<dbReference type="EMBL" id="BLAB01000001">
    <property type="protein sequence ID" value="GER92554.1"/>
    <property type="molecule type" value="Genomic_DNA"/>
</dbReference>
<keyword evidence="6" id="KW-0804">Transcription</keyword>
<feature type="domain" description="SpoVT-AbrB" evidence="7">
    <location>
        <begin position="84"/>
        <end position="127"/>
    </location>
</feature>
<dbReference type="InterPro" id="IPR020603">
    <property type="entry name" value="MraZ_dom"/>
</dbReference>
<evidence type="ECO:0000256" key="1">
    <source>
        <dbReference type="ARBA" id="ARBA00013860"/>
    </source>
</evidence>
<keyword evidence="4" id="KW-0805">Transcription regulation</keyword>
<gene>
    <name evidence="8" type="ORF">A45J_0270</name>
</gene>
<evidence type="ECO:0000256" key="5">
    <source>
        <dbReference type="ARBA" id="ARBA00023125"/>
    </source>
</evidence>
<proteinExistence type="inferred from homology"/>
<reference evidence="8" key="1">
    <citation type="submission" date="2019-10" db="EMBL/GenBank/DDBJ databases">
        <title>Metagenomic sequencing of thiosulfate-disproportionating enrichment culture.</title>
        <authorList>
            <person name="Umezawa K."/>
            <person name="Kojima H."/>
            <person name="Fukui M."/>
        </authorList>
    </citation>
    <scope>NUCLEOTIDE SEQUENCE</scope>
    <source>
        <strain evidence="8">45J</strain>
    </source>
</reference>
<dbReference type="InterPro" id="IPR038619">
    <property type="entry name" value="MraZ_sf"/>
</dbReference>
<dbReference type="InterPro" id="IPR007159">
    <property type="entry name" value="SpoVT-AbrB_dom"/>
</dbReference>
<keyword evidence="2" id="KW-0963">Cytoplasm</keyword>
<dbReference type="CDD" id="cd16320">
    <property type="entry name" value="MraZ_N"/>
    <property type="match status" value="1"/>
</dbReference>
<dbReference type="PROSITE" id="PS51740">
    <property type="entry name" value="SPOVT_ABRB"/>
    <property type="match status" value="2"/>
</dbReference>
<dbReference type="GO" id="GO:0003700">
    <property type="term" value="F:DNA-binding transcription factor activity"/>
    <property type="evidence" value="ECO:0007669"/>
    <property type="project" value="InterPro"/>
</dbReference>
<dbReference type="NCBIfam" id="TIGR00242">
    <property type="entry name" value="division/cell wall cluster transcriptional repressor MraZ"/>
    <property type="match status" value="1"/>
</dbReference>
<dbReference type="PANTHER" id="PTHR34701">
    <property type="entry name" value="TRANSCRIPTIONAL REGULATOR MRAZ"/>
    <property type="match status" value="1"/>
</dbReference>
<dbReference type="InterPro" id="IPR035642">
    <property type="entry name" value="MraZ_N"/>
</dbReference>
<dbReference type="Gene3D" id="3.40.1550.20">
    <property type="entry name" value="Transcriptional regulator MraZ domain"/>
    <property type="match status" value="1"/>
</dbReference>
<protein>
    <recommendedName>
        <fullName evidence="1">Transcriptional regulator MraZ</fullName>
    </recommendedName>
</protein>
<keyword evidence="5" id="KW-0238">DNA-binding</keyword>
<feature type="domain" description="SpoVT-AbrB" evidence="7">
    <location>
        <begin position="7"/>
        <end position="55"/>
    </location>
</feature>
<evidence type="ECO:0000256" key="4">
    <source>
        <dbReference type="ARBA" id="ARBA00023015"/>
    </source>
</evidence>
<accession>A0A5J4KTF5</accession>
<dbReference type="InterPro" id="IPR037914">
    <property type="entry name" value="SpoVT-AbrB_sf"/>
</dbReference>
<evidence type="ECO:0000313" key="8">
    <source>
        <dbReference type="EMBL" id="GER92554.1"/>
    </source>
</evidence>
<dbReference type="InterPro" id="IPR035644">
    <property type="entry name" value="MraZ_C"/>
</dbReference>
<name>A0A5J4KTF5_9ZZZZ</name>
<dbReference type="HAMAP" id="MF_01008">
    <property type="entry name" value="MraZ"/>
    <property type="match status" value="1"/>
</dbReference>
<dbReference type="CDD" id="cd16321">
    <property type="entry name" value="MraZ_C"/>
    <property type="match status" value="1"/>
</dbReference>
<sequence length="151" mass="17540">MTSFHGKYYYTLDQKGRIIIPAPLRDIISKKYNDSKLYITNAAFDKCLHIYPLDEWNRLEEKIRSMPKMEEAVKYFLRRVVASAMECDMDKQGRILIPYEHRQDAGISTEVVIVGQLDKIEIWDKTLWSSVTDPQKVDAKAYESVLAGYGL</sequence>
<dbReference type="GO" id="GO:0000976">
    <property type="term" value="F:transcription cis-regulatory region binding"/>
    <property type="evidence" value="ECO:0007669"/>
    <property type="project" value="TreeGrafter"/>
</dbReference>
<dbReference type="GO" id="GO:2000143">
    <property type="term" value="P:negative regulation of DNA-templated transcription initiation"/>
    <property type="evidence" value="ECO:0007669"/>
    <property type="project" value="TreeGrafter"/>
</dbReference>
<dbReference type="InterPro" id="IPR003444">
    <property type="entry name" value="MraZ"/>
</dbReference>
<dbReference type="SUPFAM" id="SSF89447">
    <property type="entry name" value="AbrB/MazE/MraZ-like"/>
    <property type="match status" value="1"/>
</dbReference>
<comment type="caution">
    <text evidence="8">The sequence shown here is derived from an EMBL/GenBank/DDBJ whole genome shotgun (WGS) entry which is preliminary data.</text>
</comment>
<evidence type="ECO:0000259" key="7">
    <source>
        <dbReference type="PROSITE" id="PS51740"/>
    </source>
</evidence>
<evidence type="ECO:0000256" key="2">
    <source>
        <dbReference type="ARBA" id="ARBA00022490"/>
    </source>
</evidence>
<organism evidence="8">
    <name type="scientific">hot springs metagenome</name>
    <dbReference type="NCBI Taxonomy" id="433727"/>
    <lineage>
        <taxon>unclassified sequences</taxon>
        <taxon>metagenomes</taxon>
        <taxon>ecological metagenomes</taxon>
    </lineage>
</organism>